<dbReference type="Pfam" id="PF03861">
    <property type="entry name" value="ANTAR"/>
    <property type="match status" value="1"/>
</dbReference>
<keyword evidence="1" id="KW-0597">Phosphoprotein</keyword>
<dbReference type="InterPro" id="IPR005561">
    <property type="entry name" value="ANTAR"/>
</dbReference>
<feature type="domain" description="Response regulatory" evidence="2">
    <location>
        <begin position="4"/>
        <end position="118"/>
    </location>
</feature>
<sequence>MAVRVLIVDTRPQRSRKLEQSLREAGFEVVAVIDGEDALHDKVCELAPDAVVVDTDSPGRDTLEHLASLGQRYPKPMIMLSESVDPELTLDAARAGVTAYAVETLSAPVVRSLVDVAIAHFRSHALLRTELVKVQRSLESRKLIDRAKCRLMERYGIGEEAAYQRLRKLAMDRRLNLNDLAREILSTGAVD</sequence>
<dbReference type="GO" id="GO:0003723">
    <property type="term" value="F:RNA binding"/>
    <property type="evidence" value="ECO:0007669"/>
    <property type="project" value="InterPro"/>
</dbReference>
<evidence type="ECO:0000256" key="1">
    <source>
        <dbReference type="PROSITE-ProRule" id="PRU00169"/>
    </source>
</evidence>
<dbReference type="EMBL" id="NFZW01000004">
    <property type="protein sequence ID" value="RFA38352.1"/>
    <property type="molecule type" value="Genomic_DNA"/>
</dbReference>
<dbReference type="GO" id="GO:0000160">
    <property type="term" value="P:phosphorelay signal transduction system"/>
    <property type="evidence" value="ECO:0007669"/>
    <property type="project" value="InterPro"/>
</dbReference>
<gene>
    <name evidence="4" type="ORF">CAL65_05890</name>
</gene>
<comment type="caution">
    <text evidence="4">The sequence shown here is derived from an EMBL/GenBank/DDBJ whole genome shotgun (WGS) entry which is preliminary data.</text>
</comment>
<dbReference type="SMART" id="SM00448">
    <property type="entry name" value="REC"/>
    <property type="match status" value="1"/>
</dbReference>
<dbReference type="PROSITE" id="PS50921">
    <property type="entry name" value="ANTAR"/>
    <property type="match status" value="1"/>
</dbReference>
<dbReference type="Proteomes" id="UP000256763">
    <property type="component" value="Unassembled WGS sequence"/>
</dbReference>
<evidence type="ECO:0000313" key="4">
    <source>
        <dbReference type="EMBL" id="RFA38352.1"/>
    </source>
</evidence>
<dbReference type="InterPro" id="IPR001789">
    <property type="entry name" value="Sig_transdc_resp-reg_receiver"/>
</dbReference>
<evidence type="ECO:0000259" key="3">
    <source>
        <dbReference type="PROSITE" id="PS50921"/>
    </source>
</evidence>
<keyword evidence="5" id="KW-1185">Reference proteome</keyword>
<evidence type="ECO:0000259" key="2">
    <source>
        <dbReference type="PROSITE" id="PS50110"/>
    </source>
</evidence>
<dbReference type="RefSeq" id="WP_116301270.1">
    <property type="nucleotide sequence ID" value="NZ_NFZV01000003.1"/>
</dbReference>
<dbReference type="SUPFAM" id="SSF52172">
    <property type="entry name" value="CheY-like"/>
    <property type="match status" value="1"/>
</dbReference>
<reference evidence="5" key="1">
    <citation type="submission" date="2017-05" db="EMBL/GenBank/DDBJ databases">
        <authorList>
            <person name="Sharma S."/>
            <person name="Sidhu C."/>
            <person name="Pinnaka A.K."/>
        </authorList>
    </citation>
    <scope>NUCLEOTIDE SEQUENCE [LARGE SCALE GENOMIC DNA]</scope>
    <source>
        <strain evidence="5">AK93</strain>
    </source>
</reference>
<organism evidence="4 5">
    <name type="scientific">Alkalilimnicola ehrlichii</name>
    <dbReference type="NCBI Taxonomy" id="351052"/>
    <lineage>
        <taxon>Bacteria</taxon>
        <taxon>Pseudomonadati</taxon>
        <taxon>Pseudomonadota</taxon>
        <taxon>Gammaproteobacteria</taxon>
        <taxon>Chromatiales</taxon>
        <taxon>Ectothiorhodospiraceae</taxon>
        <taxon>Alkalilimnicola</taxon>
    </lineage>
</organism>
<dbReference type="Gene3D" id="1.10.10.10">
    <property type="entry name" value="Winged helix-like DNA-binding domain superfamily/Winged helix DNA-binding domain"/>
    <property type="match status" value="1"/>
</dbReference>
<proteinExistence type="predicted"/>
<feature type="domain" description="ANTAR" evidence="3">
    <location>
        <begin position="124"/>
        <end position="185"/>
    </location>
</feature>
<dbReference type="InterPro" id="IPR008327">
    <property type="entry name" value="Sig_transdc_resp-reg_antiterm"/>
</dbReference>
<dbReference type="PIRSF" id="PIRSF036382">
    <property type="entry name" value="RR_antiterm"/>
    <property type="match status" value="1"/>
</dbReference>
<dbReference type="InterPro" id="IPR036388">
    <property type="entry name" value="WH-like_DNA-bd_sf"/>
</dbReference>
<feature type="modified residue" description="4-aspartylphosphate" evidence="1">
    <location>
        <position position="54"/>
    </location>
</feature>
<dbReference type="InterPro" id="IPR011006">
    <property type="entry name" value="CheY-like_superfamily"/>
</dbReference>
<dbReference type="SMART" id="SM01012">
    <property type="entry name" value="ANTAR"/>
    <property type="match status" value="1"/>
</dbReference>
<dbReference type="Pfam" id="PF00072">
    <property type="entry name" value="Response_reg"/>
    <property type="match status" value="1"/>
</dbReference>
<accession>A0A3E0X203</accession>
<name>A0A3E0X203_9GAMM</name>
<evidence type="ECO:0000313" key="5">
    <source>
        <dbReference type="Proteomes" id="UP000256763"/>
    </source>
</evidence>
<dbReference type="OrthoDB" id="9782798at2"/>
<protein>
    <submittedName>
        <fullName evidence="4">Response regulator</fullName>
    </submittedName>
</protein>
<dbReference type="Gene3D" id="3.40.50.2300">
    <property type="match status" value="1"/>
</dbReference>
<dbReference type="AlphaFoldDB" id="A0A3E0X203"/>
<dbReference type="PROSITE" id="PS50110">
    <property type="entry name" value="RESPONSE_REGULATORY"/>
    <property type="match status" value="1"/>
</dbReference>